<evidence type="ECO:0000313" key="8">
    <source>
        <dbReference type="Proteomes" id="UP001595947"/>
    </source>
</evidence>
<proteinExistence type="predicted"/>
<evidence type="ECO:0000256" key="4">
    <source>
        <dbReference type="ARBA" id="ARBA00022679"/>
    </source>
</evidence>
<dbReference type="RefSeq" id="WP_378035074.1">
    <property type="nucleotide sequence ID" value="NZ_JBHSIV010000004.1"/>
</dbReference>
<name>A0ABV9YK21_9PSEU</name>
<evidence type="ECO:0000256" key="3">
    <source>
        <dbReference type="ARBA" id="ARBA00022519"/>
    </source>
</evidence>
<evidence type="ECO:0000256" key="1">
    <source>
        <dbReference type="ARBA" id="ARBA00004533"/>
    </source>
</evidence>
<comment type="caution">
    <text evidence="7">The sequence shown here is derived from an EMBL/GenBank/DDBJ whole genome shotgun (WGS) entry which is preliminary data.</text>
</comment>
<keyword evidence="5" id="KW-0472">Membrane</keyword>
<dbReference type="PANTHER" id="PTHR30606:SF10">
    <property type="entry name" value="PHOSPHATIDYLINOSITOL MANNOSIDE ACYLTRANSFERASE"/>
    <property type="match status" value="1"/>
</dbReference>
<dbReference type="Proteomes" id="UP001595947">
    <property type="component" value="Unassembled WGS sequence"/>
</dbReference>
<dbReference type="GO" id="GO:0016746">
    <property type="term" value="F:acyltransferase activity"/>
    <property type="evidence" value="ECO:0007669"/>
    <property type="project" value="UniProtKB-KW"/>
</dbReference>
<keyword evidence="4" id="KW-0808">Transferase</keyword>
<protein>
    <submittedName>
        <fullName evidence="7">Lysophospholipid acyltransferase family protein</fullName>
    </submittedName>
</protein>
<dbReference type="Pfam" id="PF03279">
    <property type="entry name" value="Lip_A_acyltrans"/>
    <property type="match status" value="1"/>
</dbReference>
<dbReference type="EMBL" id="JBHSIV010000004">
    <property type="protein sequence ID" value="MFC5061724.1"/>
    <property type="molecule type" value="Genomic_DNA"/>
</dbReference>
<keyword evidence="6 7" id="KW-0012">Acyltransferase</keyword>
<evidence type="ECO:0000256" key="6">
    <source>
        <dbReference type="ARBA" id="ARBA00023315"/>
    </source>
</evidence>
<keyword evidence="8" id="KW-1185">Reference proteome</keyword>
<gene>
    <name evidence="7" type="ORF">ACFPBZ_05875</name>
</gene>
<dbReference type="InterPro" id="IPR004960">
    <property type="entry name" value="LipA_acyltrans"/>
</dbReference>
<keyword evidence="2" id="KW-1003">Cell membrane</keyword>
<evidence type="ECO:0000256" key="2">
    <source>
        <dbReference type="ARBA" id="ARBA00022475"/>
    </source>
</evidence>
<comment type="subcellular location">
    <subcellularLocation>
        <location evidence="1">Cell inner membrane</location>
    </subcellularLocation>
</comment>
<keyword evidence="3" id="KW-0997">Cell inner membrane</keyword>
<reference evidence="8" key="1">
    <citation type="journal article" date="2019" name="Int. J. Syst. Evol. Microbiol.">
        <title>The Global Catalogue of Microorganisms (GCM) 10K type strain sequencing project: providing services to taxonomists for standard genome sequencing and annotation.</title>
        <authorList>
            <consortium name="The Broad Institute Genomics Platform"/>
            <consortium name="The Broad Institute Genome Sequencing Center for Infectious Disease"/>
            <person name="Wu L."/>
            <person name="Ma J."/>
        </authorList>
    </citation>
    <scope>NUCLEOTIDE SEQUENCE [LARGE SCALE GENOMIC DNA]</scope>
    <source>
        <strain evidence="8">CGMCC 4.7093</strain>
    </source>
</reference>
<accession>A0ABV9YK21</accession>
<evidence type="ECO:0000256" key="5">
    <source>
        <dbReference type="ARBA" id="ARBA00023136"/>
    </source>
</evidence>
<evidence type="ECO:0000313" key="7">
    <source>
        <dbReference type="EMBL" id="MFC5061724.1"/>
    </source>
</evidence>
<organism evidence="7 8">
    <name type="scientific">Actinomycetospora atypica</name>
    <dbReference type="NCBI Taxonomy" id="1290095"/>
    <lineage>
        <taxon>Bacteria</taxon>
        <taxon>Bacillati</taxon>
        <taxon>Actinomycetota</taxon>
        <taxon>Actinomycetes</taxon>
        <taxon>Pseudonocardiales</taxon>
        <taxon>Pseudonocardiaceae</taxon>
        <taxon>Actinomycetospora</taxon>
    </lineage>
</organism>
<dbReference type="PANTHER" id="PTHR30606">
    <property type="entry name" value="LIPID A BIOSYNTHESIS LAUROYL ACYLTRANSFERASE"/>
    <property type="match status" value="1"/>
</dbReference>
<sequence length="304" mass="32475">MSGLGRVPRSARARVAAVVLAVVPPLLTEPVVAVLAAATATAMRVLRRPGVALARENLRVVLGADVPPRRLERVLRESLRQYYAHWWSMLRMPALGVAGVSRAVTISGLDHLVPGRAALLVGAHMGRYEWSTAALSTAVRDRTGRPLLGVARLFDSPVTEAAISTVRAAGGNDDMHWIDPAARARSAGVLVRRLAEGGVVGVMIDRFSVGATAEVPMFGRRVVLAASPVAMAARTGAALHPMTCWIDDDGQVHFDVHPSVEVLHSSVLGEEERCRAALEAVAAAFEKEIGAHPEAWHVTSEIFR</sequence>